<dbReference type="STRING" id="578462.A0A0L0S6R8"/>
<dbReference type="GO" id="GO:0050660">
    <property type="term" value="F:flavin adenine dinucleotide binding"/>
    <property type="evidence" value="ECO:0007669"/>
    <property type="project" value="InterPro"/>
</dbReference>
<keyword evidence="7" id="KW-0560">Oxidoreductase</keyword>
<keyword evidence="8" id="KW-0520">NAD</keyword>
<dbReference type="PROSITE" id="PS01136">
    <property type="entry name" value="UPF0034"/>
    <property type="match status" value="1"/>
</dbReference>
<feature type="domain" description="DUS-like FMN-binding" evidence="18">
    <location>
        <begin position="85"/>
        <end position="336"/>
    </location>
</feature>
<accession>A0A0L0S6R8</accession>
<evidence type="ECO:0000256" key="15">
    <source>
        <dbReference type="ARBA" id="ARBA00049447"/>
    </source>
</evidence>
<comment type="catalytic activity">
    <reaction evidence="14">
        <text>5,6-dihydrouridine(16) in tRNA + NAD(+) = uridine(16) in tRNA + NADH + H(+)</text>
        <dbReference type="Rhea" id="RHEA:53380"/>
        <dbReference type="Rhea" id="RHEA-COMP:13543"/>
        <dbReference type="Rhea" id="RHEA-COMP:13544"/>
        <dbReference type="ChEBI" id="CHEBI:15378"/>
        <dbReference type="ChEBI" id="CHEBI:57540"/>
        <dbReference type="ChEBI" id="CHEBI:57945"/>
        <dbReference type="ChEBI" id="CHEBI:65315"/>
        <dbReference type="ChEBI" id="CHEBI:74443"/>
        <dbReference type="EC" id="1.3.1.88"/>
    </reaction>
    <physiologicalReaction direction="right-to-left" evidence="14">
        <dbReference type="Rhea" id="RHEA:53382"/>
    </physiologicalReaction>
</comment>
<name>A0A0L0S6R8_ALLM3</name>
<evidence type="ECO:0000256" key="1">
    <source>
        <dbReference type="ARBA" id="ARBA00001917"/>
    </source>
</evidence>
<dbReference type="PANTHER" id="PTHR11082:SF5">
    <property type="entry name" value="TRNA-DIHYDROURIDINE(16_17) SYNTHASE [NAD(P)(+)]-LIKE"/>
    <property type="match status" value="1"/>
</dbReference>
<evidence type="ECO:0000313" key="19">
    <source>
        <dbReference type="EMBL" id="KNE58120.1"/>
    </source>
</evidence>
<evidence type="ECO:0000256" key="9">
    <source>
        <dbReference type="ARBA" id="ARBA00038313"/>
    </source>
</evidence>
<dbReference type="VEuPathDB" id="FungiDB:AMAG_04938"/>
<keyword evidence="20" id="KW-1185">Reference proteome</keyword>
<dbReference type="AlphaFoldDB" id="A0A0L0S6R8"/>
<comment type="similarity">
    <text evidence="9">Belongs to the Dus family. Dus1 subfamily.</text>
</comment>
<evidence type="ECO:0000256" key="8">
    <source>
        <dbReference type="ARBA" id="ARBA00023027"/>
    </source>
</evidence>
<evidence type="ECO:0000313" key="20">
    <source>
        <dbReference type="Proteomes" id="UP000054350"/>
    </source>
</evidence>
<dbReference type="Gene3D" id="3.20.20.70">
    <property type="entry name" value="Aldolase class I"/>
    <property type="match status" value="1"/>
</dbReference>
<keyword evidence="5" id="KW-0819">tRNA processing</keyword>
<evidence type="ECO:0000256" key="6">
    <source>
        <dbReference type="ARBA" id="ARBA00022857"/>
    </source>
</evidence>
<evidence type="ECO:0000256" key="7">
    <source>
        <dbReference type="ARBA" id="ARBA00023002"/>
    </source>
</evidence>
<evidence type="ECO:0000256" key="10">
    <source>
        <dbReference type="ARBA" id="ARBA00038890"/>
    </source>
</evidence>
<comment type="catalytic activity">
    <reaction evidence="11">
        <text>5,6-dihydrouridine(17) in tRNA + NAD(+) = uridine(17) in tRNA + NADH + H(+)</text>
        <dbReference type="Rhea" id="RHEA:53372"/>
        <dbReference type="Rhea" id="RHEA-COMP:13541"/>
        <dbReference type="Rhea" id="RHEA-COMP:13542"/>
        <dbReference type="ChEBI" id="CHEBI:15378"/>
        <dbReference type="ChEBI" id="CHEBI:57540"/>
        <dbReference type="ChEBI" id="CHEBI:57945"/>
        <dbReference type="ChEBI" id="CHEBI:65315"/>
        <dbReference type="ChEBI" id="CHEBI:74443"/>
        <dbReference type="EC" id="1.3.1.88"/>
    </reaction>
    <physiologicalReaction direction="right-to-left" evidence="11">
        <dbReference type="Rhea" id="RHEA:53374"/>
    </physiologicalReaction>
</comment>
<dbReference type="Proteomes" id="UP000054350">
    <property type="component" value="Unassembled WGS sequence"/>
</dbReference>
<dbReference type="InterPro" id="IPR013785">
    <property type="entry name" value="Aldolase_TIM"/>
</dbReference>
<sequence length="578" mass="64184">MTASTIAATTYRAAMLTMACAGGLSHPSRAQQILDTQHIANEPTEMTMTSPVAAAAAATAAVTTTRKLTGYDFYRRVLKSAKHIVAPMVDQSEHTWRLLSARYGSHMAYTPMLHARLFSENAEYRNEFFSTSEEDRPLIAQFCANDPETLLRAAKLIEDQCDAVDINLGCPQGIAKRGHYGSFLMEEWELIYKLVNILHENLAVPVTCKIRVYPEVEKTVEYAKMLEKAGCQLLTVHGRLREQKGHNTGMADWSKIKAVKEAVSIPVLANGNILYYEDIQKCIDATGVDGVMSAEGNLYNPAIFGNIHPPVWQMAEEYLTLCRQYPTPPSMVRGHLFKIFRSCINDYPDQRDQLAKAVKMDQFESVTAQLRSVLEPIAQASSWDVTVPSSEIPNDINGYKKLPSWVCQPYMRDPVEVAAKQAQDAVEELNEGDAALTPQEREAKLAEEAQRREELVKARQERKLAKRKRKEVQKEREAVTKKSRGVSCTKCFNISSTKCAQGLCKNCCSETLKQNAAGLYARGITIDAMKDQTIVEDLQVECPAHGKGWKLMVPYSPATNVDVSATPVEAAAAEPAQA</sequence>
<evidence type="ECO:0000256" key="2">
    <source>
        <dbReference type="ARBA" id="ARBA00022630"/>
    </source>
</evidence>
<comment type="catalytic activity">
    <reaction evidence="15">
        <text>a 5,6-dihydrouridine in mRNA + NADP(+) = a uridine in mRNA + NADPH + H(+)</text>
        <dbReference type="Rhea" id="RHEA:69855"/>
        <dbReference type="Rhea" id="RHEA-COMP:14658"/>
        <dbReference type="Rhea" id="RHEA-COMP:17789"/>
        <dbReference type="ChEBI" id="CHEBI:15378"/>
        <dbReference type="ChEBI" id="CHEBI:57783"/>
        <dbReference type="ChEBI" id="CHEBI:58349"/>
        <dbReference type="ChEBI" id="CHEBI:65315"/>
        <dbReference type="ChEBI" id="CHEBI:74443"/>
    </reaction>
    <physiologicalReaction direction="right-to-left" evidence="15">
        <dbReference type="Rhea" id="RHEA:69857"/>
    </physiologicalReaction>
</comment>
<dbReference type="InterPro" id="IPR035587">
    <property type="entry name" value="DUS-like_FMN-bd"/>
</dbReference>
<dbReference type="PANTHER" id="PTHR11082">
    <property type="entry name" value="TRNA-DIHYDROURIDINE SYNTHASE"/>
    <property type="match status" value="1"/>
</dbReference>
<keyword evidence="6" id="KW-0521">NADP</keyword>
<dbReference type="GO" id="GO:0017150">
    <property type="term" value="F:tRNA dihydrouridine synthase activity"/>
    <property type="evidence" value="ECO:0007669"/>
    <property type="project" value="InterPro"/>
</dbReference>
<comment type="catalytic activity">
    <reaction evidence="12">
        <text>5,6-dihydrouridine(16) in tRNA + NADP(+) = uridine(16) in tRNA + NADPH + H(+)</text>
        <dbReference type="Rhea" id="RHEA:53376"/>
        <dbReference type="Rhea" id="RHEA-COMP:13543"/>
        <dbReference type="Rhea" id="RHEA-COMP:13544"/>
        <dbReference type="ChEBI" id="CHEBI:15378"/>
        <dbReference type="ChEBI" id="CHEBI:57783"/>
        <dbReference type="ChEBI" id="CHEBI:58349"/>
        <dbReference type="ChEBI" id="CHEBI:65315"/>
        <dbReference type="ChEBI" id="CHEBI:74443"/>
        <dbReference type="EC" id="1.3.1.88"/>
    </reaction>
    <physiologicalReaction direction="right-to-left" evidence="12">
        <dbReference type="Rhea" id="RHEA:53378"/>
    </physiologicalReaction>
</comment>
<feature type="coiled-coil region" evidence="17">
    <location>
        <begin position="455"/>
        <end position="482"/>
    </location>
</feature>
<protein>
    <recommendedName>
        <fullName evidence="10">tRNA-dihydrouridine(16/17) synthase [NAD(P)(+)]</fullName>
        <ecNumber evidence="10">1.3.1.88</ecNumber>
    </recommendedName>
</protein>
<evidence type="ECO:0000256" key="17">
    <source>
        <dbReference type="SAM" id="Coils"/>
    </source>
</evidence>
<dbReference type="OrthoDB" id="272303at2759"/>
<reference evidence="19 20" key="1">
    <citation type="submission" date="2009-11" db="EMBL/GenBank/DDBJ databases">
        <title>Annotation of Allomyces macrogynus ATCC 38327.</title>
        <authorList>
            <consortium name="The Broad Institute Genome Sequencing Platform"/>
            <person name="Russ C."/>
            <person name="Cuomo C."/>
            <person name="Burger G."/>
            <person name="Gray M.W."/>
            <person name="Holland P.W.H."/>
            <person name="King N."/>
            <person name="Lang F.B.F."/>
            <person name="Roger A.J."/>
            <person name="Ruiz-Trillo I."/>
            <person name="Young S.K."/>
            <person name="Zeng Q."/>
            <person name="Gargeya S."/>
            <person name="Fitzgerald M."/>
            <person name="Haas B."/>
            <person name="Abouelleil A."/>
            <person name="Alvarado L."/>
            <person name="Arachchi H.M."/>
            <person name="Berlin A."/>
            <person name="Chapman S.B."/>
            <person name="Gearin G."/>
            <person name="Goldberg J."/>
            <person name="Griggs A."/>
            <person name="Gujja S."/>
            <person name="Hansen M."/>
            <person name="Heiman D."/>
            <person name="Howarth C."/>
            <person name="Larimer J."/>
            <person name="Lui A."/>
            <person name="MacDonald P.J.P."/>
            <person name="McCowen C."/>
            <person name="Montmayeur A."/>
            <person name="Murphy C."/>
            <person name="Neiman D."/>
            <person name="Pearson M."/>
            <person name="Priest M."/>
            <person name="Roberts A."/>
            <person name="Saif S."/>
            <person name="Shea T."/>
            <person name="Sisk P."/>
            <person name="Stolte C."/>
            <person name="Sykes S."/>
            <person name="Wortman J."/>
            <person name="Nusbaum C."/>
            <person name="Birren B."/>
        </authorList>
    </citation>
    <scope>NUCLEOTIDE SEQUENCE [LARGE SCALE GENOMIC DNA]</scope>
    <source>
        <strain evidence="19 20">ATCC 38327</strain>
    </source>
</reference>
<dbReference type="SUPFAM" id="SSF51395">
    <property type="entry name" value="FMN-linked oxidoreductases"/>
    <property type="match status" value="1"/>
</dbReference>
<proteinExistence type="inferred from homology"/>
<evidence type="ECO:0000256" key="4">
    <source>
        <dbReference type="ARBA" id="ARBA00022664"/>
    </source>
</evidence>
<dbReference type="EMBL" id="GG745332">
    <property type="protein sequence ID" value="KNE58120.1"/>
    <property type="molecule type" value="Genomic_DNA"/>
</dbReference>
<keyword evidence="17" id="KW-0175">Coiled coil</keyword>
<keyword evidence="4" id="KW-0507">mRNA processing</keyword>
<dbReference type="EC" id="1.3.1.88" evidence="10"/>
<comment type="catalytic activity">
    <reaction evidence="16">
        <text>5,6-dihydrouridine(17) in tRNA + NADP(+) = uridine(17) in tRNA + NADPH + H(+)</text>
        <dbReference type="Rhea" id="RHEA:53368"/>
        <dbReference type="Rhea" id="RHEA-COMP:13541"/>
        <dbReference type="Rhea" id="RHEA-COMP:13542"/>
        <dbReference type="ChEBI" id="CHEBI:15378"/>
        <dbReference type="ChEBI" id="CHEBI:57783"/>
        <dbReference type="ChEBI" id="CHEBI:58349"/>
        <dbReference type="ChEBI" id="CHEBI:65315"/>
        <dbReference type="ChEBI" id="CHEBI:74443"/>
        <dbReference type="EC" id="1.3.1.88"/>
    </reaction>
    <physiologicalReaction direction="right-to-left" evidence="16">
        <dbReference type="Rhea" id="RHEA:53370"/>
    </physiologicalReaction>
</comment>
<keyword evidence="3" id="KW-0288">FMN</keyword>
<evidence type="ECO:0000256" key="11">
    <source>
        <dbReference type="ARBA" id="ARBA00047287"/>
    </source>
</evidence>
<dbReference type="eggNOG" id="KOG2335">
    <property type="taxonomic scope" value="Eukaryota"/>
</dbReference>
<dbReference type="Pfam" id="PF01207">
    <property type="entry name" value="Dus"/>
    <property type="match status" value="1"/>
</dbReference>
<comment type="cofactor">
    <cofactor evidence="1">
        <name>FMN</name>
        <dbReference type="ChEBI" id="CHEBI:58210"/>
    </cofactor>
</comment>
<evidence type="ECO:0000256" key="16">
    <source>
        <dbReference type="ARBA" id="ARBA00049467"/>
    </source>
</evidence>
<evidence type="ECO:0000256" key="14">
    <source>
        <dbReference type="ARBA" id="ARBA00048934"/>
    </source>
</evidence>
<comment type="catalytic activity">
    <reaction evidence="13">
        <text>a 5,6-dihydrouridine in mRNA + NAD(+) = a uridine in mRNA + NADH + H(+)</text>
        <dbReference type="Rhea" id="RHEA:69851"/>
        <dbReference type="Rhea" id="RHEA-COMP:14658"/>
        <dbReference type="Rhea" id="RHEA-COMP:17789"/>
        <dbReference type="ChEBI" id="CHEBI:15378"/>
        <dbReference type="ChEBI" id="CHEBI:57540"/>
        <dbReference type="ChEBI" id="CHEBI:57945"/>
        <dbReference type="ChEBI" id="CHEBI:65315"/>
        <dbReference type="ChEBI" id="CHEBI:74443"/>
    </reaction>
    <physiologicalReaction direction="right-to-left" evidence="13">
        <dbReference type="Rhea" id="RHEA:69853"/>
    </physiologicalReaction>
</comment>
<evidence type="ECO:0000256" key="5">
    <source>
        <dbReference type="ARBA" id="ARBA00022694"/>
    </source>
</evidence>
<dbReference type="GO" id="GO:0006397">
    <property type="term" value="P:mRNA processing"/>
    <property type="evidence" value="ECO:0007669"/>
    <property type="project" value="UniProtKB-KW"/>
</dbReference>
<evidence type="ECO:0000256" key="3">
    <source>
        <dbReference type="ARBA" id="ARBA00022643"/>
    </source>
</evidence>
<reference evidence="20" key="2">
    <citation type="submission" date="2009-11" db="EMBL/GenBank/DDBJ databases">
        <title>The Genome Sequence of Allomyces macrogynus strain ATCC 38327.</title>
        <authorList>
            <consortium name="The Broad Institute Genome Sequencing Platform"/>
            <person name="Russ C."/>
            <person name="Cuomo C."/>
            <person name="Shea T."/>
            <person name="Young S.K."/>
            <person name="Zeng Q."/>
            <person name="Koehrsen M."/>
            <person name="Haas B."/>
            <person name="Borodovsky M."/>
            <person name="Guigo R."/>
            <person name="Alvarado L."/>
            <person name="Berlin A."/>
            <person name="Borenstein D."/>
            <person name="Chen Z."/>
            <person name="Engels R."/>
            <person name="Freedman E."/>
            <person name="Gellesch M."/>
            <person name="Goldberg J."/>
            <person name="Griggs A."/>
            <person name="Gujja S."/>
            <person name="Heiman D."/>
            <person name="Hepburn T."/>
            <person name="Howarth C."/>
            <person name="Jen D."/>
            <person name="Larson L."/>
            <person name="Lewis B."/>
            <person name="Mehta T."/>
            <person name="Park D."/>
            <person name="Pearson M."/>
            <person name="Roberts A."/>
            <person name="Saif S."/>
            <person name="Shenoy N."/>
            <person name="Sisk P."/>
            <person name="Stolte C."/>
            <person name="Sykes S."/>
            <person name="Walk T."/>
            <person name="White J."/>
            <person name="Yandava C."/>
            <person name="Burger G."/>
            <person name="Gray M.W."/>
            <person name="Holland P.W.H."/>
            <person name="King N."/>
            <person name="Lang F.B.F."/>
            <person name="Roger A.J."/>
            <person name="Ruiz-Trillo I."/>
            <person name="Lander E."/>
            <person name="Nusbaum C."/>
        </authorList>
    </citation>
    <scope>NUCLEOTIDE SEQUENCE [LARGE SCALE GENOMIC DNA]</scope>
    <source>
        <strain evidence="20">ATCC 38327</strain>
    </source>
</reference>
<gene>
    <name evidence="19" type="ORF">AMAG_04938</name>
</gene>
<keyword evidence="2" id="KW-0285">Flavoprotein</keyword>
<dbReference type="CDD" id="cd02801">
    <property type="entry name" value="DUS_like_FMN"/>
    <property type="match status" value="1"/>
</dbReference>
<evidence type="ECO:0000256" key="12">
    <source>
        <dbReference type="ARBA" id="ARBA00047652"/>
    </source>
</evidence>
<evidence type="ECO:0000259" key="18">
    <source>
        <dbReference type="Pfam" id="PF01207"/>
    </source>
</evidence>
<dbReference type="InterPro" id="IPR018517">
    <property type="entry name" value="tRNA_hU_synthase_CS"/>
</dbReference>
<evidence type="ECO:0000256" key="13">
    <source>
        <dbReference type="ARBA" id="ARBA00048342"/>
    </source>
</evidence>
<organism evidence="19 20">
    <name type="scientific">Allomyces macrogynus (strain ATCC 38327)</name>
    <name type="common">Allomyces javanicus var. macrogynus</name>
    <dbReference type="NCBI Taxonomy" id="578462"/>
    <lineage>
        <taxon>Eukaryota</taxon>
        <taxon>Fungi</taxon>
        <taxon>Fungi incertae sedis</taxon>
        <taxon>Blastocladiomycota</taxon>
        <taxon>Blastocladiomycetes</taxon>
        <taxon>Blastocladiales</taxon>
        <taxon>Blastocladiaceae</taxon>
        <taxon>Allomyces</taxon>
    </lineage>
</organism>